<feature type="compositionally biased region" description="Polar residues" evidence="1">
    <location>
        <begin position="891"/>
        <end position="907"/>
    </location>
</feature>
<dbReference type="AlphaFoldDB" id="A0A915ITY7"/>
<dbReference type="WBParaSite" id="nRc.2.0.1.t17287-RA">
    <property type="protein sequence ID" value="nRc.2.0.1.t17287-RA"/>
    <property type="gene ID" value="nRc.2.0.1.g17287"/>
</dbReference>
<dbReference type="InterPro" id="IPR002035">
    <property type="entry name" value="VWF_A"/>
</dbReference>
<dbReference type="PROSITE" id="PS50234">
    <property type="entry name" value="VWFA"/>
    <property type="match status" value="1"/>
</dbReference>
<dbReference type="SUPFAM" id="SSF53300">
    <property type="entry name" value="vWA-like"/>
    <property type="match status" value="1"/>
</dbReference>
<feature type="compositionally biased region" description="Polar residues" evidence="1">
    <location>
        <begin position="916"/>
        <end position="927"/>
    </location>
</feature>
<evidence type="ECO:0000313" key="3">
    <source>
        <dbReference type="Proteomes" id="UP000887565"/>
    </source>
</evidence>
<dbReference type="InterPro" id="IPR057413">
    <property type="entry name" value="Beta-barrel_INTS6"/>
</dbReference>
<dbReference type="GO" id="GO:0034472">
    <property type="term" value="P:snRNA 3'-end processing"/>
    <property type="evidence" value="ECO:0007669"/>
    <property type="project" value="TreeGrafter"/>
</dbReference>
<dbReference type="Gene3D" id="3.40.50.410">
    <property type="entry name" value="von Willebrand factor, type A domain"/>
    <property type="match status" value="1"/>
</dbReference>
<dbReference type="Pfam" id="PF25462">
    <property type="entry name" value="Beta-barrel_INTS6"/>
    <property type="match status" value="1"/>
</dbReference>
<feature type="domain" description="VWFA" evidence="2">
    <location>
        <begin position="3"/>
        <end position="226"/>
    </location>
</feature>
<feature type="compositionally biased region" description="Acidic residues" evidence="1">
    <location>
        <begin position="859"/>
        <end position="868"/>
    </location>
</feature>
<protein>
    <submittedName>
        <fullName evidence="4">VWFA domain-containing protein</fullName>
    </submittedName>
</protein>
<feature type="compositionally biased region" description="Low complexity" evidence="1">
    <location>
        <begin position="752"/>
        <end position="768"/>
    </location>
</feature>
<keyword evidence="3" id="KW-1185">Reference proteome</keyword>
<dbReference type="PANTHER" id="PTHR12957:SF2">
    <property type="entry name" value="INTEGRATOR COMPLEX SUBUNIT 6"/>
    <property type="match status" value="1"/>
</dbReference>
<dbReference type="CDD" id="cd00198">
    <property type="entry name" value="vWFA"/>
    <property type="match status" value="1"/>
</dbReference>
<organism evidence="3 4">
    <name type="scientific">Romanomermis culicivorax</name>
    <name type="common">Nematode worm</name>
    <dbReference type="NCBI Taxonomy" id="13658"/>
    <lineage>
        <taxon>Eukaryota</taxon>
        <taxon>Metazoa</taxon>
        <taxon>Ecdysozoa</taxon>
        <taxon>Nematoda</taxon>
        <taxon>Enoplea</taxon>
        <taxon>Dorylaimia</taxon>
        <taxon>Mermithida</taxon>
        <taxon>Mermithoidea</taxon>
        <taxon>Mermithidae</taxon>
        <taxon>Romanomermis</taxon>
    </lineage>
</organism>
<dbReference type="InterPro" id="IPR051113">
    <property type="entry name" value="Integrator_subunit6"/>
</dbReference>
<dbReference type="GO" id="GO:0032039">
    <property type="term" value="C:integrator complex"/>
    <property type="evidence" value="ECO:0007669"/>
    <property type="project" value="TreeGrafter"/>
</dbReference>
<feature type="region of interest" description="Disordered" evidence="1">
    <location>
        <begin position="889"/>
        <end position="955"/>
    </location>
</feature>
<feature type="region of interest" description="Disordered" evidence="1">
    <location>
        <begin position="751"/>
        <end position="772"/>
    </location>
</feature>
<dbReference type="PANTHER" id="PTHR12957">
    <property type="entry name" value="DEAD/H BOX POLYPEPTIDE 26/DICE1-RELATED"/>
    <property type="match status" value="1"/>
</dbReference>
<evidence type="ECO:0000256" key="1">
    <source>
        <dbReference type="SAM" id="MobiDB-lite"/>
    </source>
</evidence>
<dbReference type="Pfam" id="PF13519">
    <property type="entry name" value="VWA_2"/>
    <property type="match status" value="1"/>
</dbReference>
<proteinExistence type="predicted"/>
<evidence type="ECO:0000259" key="2">
    <source>
        <dbReference type="PROSITE" id="PS50234"/>
    </source>
</evidence>
<dbReference type="OMA" id="MAFQQYL"/>
<dbReference type="InterPro" id="IPR036465">
    <property type="entry name" value="vWFA_dom_sf"/>
</dbReference>
<dbReference type="Proteomes" id="UP000887565">
    <property type="component" value="Unplaced"/>
</dbReference>
<name>A0A915ITY7_ROMCU</name>
<sequence length="1035" mass="116877">MTIIVFLIDNTPSMAQRCFAGPTFLDLAKGAVETFLKYRCRDLAGKVIDRYMLLTFDEFPKSVKAGWKESQTVLTQELKNLKTTGSCSIGQALGNVFQMLNVNRLMSGVDYFGYGRYPSFMEPAIILLLTDGCHLNTLETQKNELEVVRSTLSGFDLYNEPHRWDQRVYGVILRIPGQPLKPSSAMNLIGDIPPVETLCRSTGGRSFRINSIKMLNSCMDFVVQKLQTGVVVHLEKIGSDPVVNPEEKLNNGTNINSNYINTSAEENKLMNHVVENGFIQQNCCDDAAINKKNKNVEGINASKTDQQDETESGKADWRKTRQLVYVPKLATKVQCHWPLPESFYPEISLSVLPPRNAHPLIKFKCSSCEPLLMNEIPYDKYELEPSPLTQYILSLKQPNVCWQIFAPNSIKSSELGQPFGYLKAASGVNCVNLVVLPYNYPALFQLLDEFKNSLKQRMNTMWKAKFDKYMQSIPPYYFSPLKKVLLRTNMSIMPEISQSPCIISYNVSTYLCKAKQLAKEEWEKLCQAVAQNQQLQLQSSAACLHSGLKVLSTLINTPKAGLGDSDSKKKKDTVNVNEFSNIRVHFALKSKSKARIVTSLSDKQTVKTTLQNDYRESENFSSSAFLSRLDEHLLQNKPTQQFFRNPFDIPRSHLLHQIRKMQANLNQLLDETAPPVLSGGRPGTKLRFQDVEELHRLPVVQMGSYQEYLRCMPPALKPLETPPIRQHAFGNPFKVDKRMLVDEADIVDIGMSSPSSSGSSTPTSGSSSNYSTANNMKIHRKNIADSNSNSQNQMSYILNATHKKDDQLIERSPPSPYRIAMLQKRKPGPLPLDFSYRKKKRLDDMSSLASMSPNRMDEVSDSDTDSDAECMSSSRSSISIDLDFPGLRIDTNGSDENTNEFFTTVSDSAFRDDQRPSNSENSLTPSKNDAPDYRRKEKRPSSAGPDTSEQKMDGEALSRLKAELSRLIRKPRIDKKEVHAIVDNVSGLMKVYLVHWLHDEAVRFKRHSFAAAVKSEYLKKSLKERRIHASNDSFR</sequence>
<accession>A0A915ITY7</accession>
<feature type="region of interest" description="Disordered" evidence="1">
    <location>
        <begin position="844"/>
        <end position="877"/>
    </location>
</feature>
<evidence type="ECO:0000313" key="4">
    <source>
        <dbReference type="WBParaSite" id="nRc.2.0.1.t17287-RA"/>
    </source>
</evidence>
<dbReference type="FunFam" id="3.40.50.410:FF:000010">
    <property type="entry name" value="Integrator complex subunit 6 like"/>
    <property type="match status" value="1"/>
</dbReference>
<reference evidence="4" key="1">
    <citation type="submission" date="2022-11" db="UniProtKB">
        <authorList>
            <consortium name="WormBaseParasite"/>
        </authorList>
    </citation>
    <scope>IDENTIFICATION</scope>
</reference>